<organism evidence="1 2">
    <name type="scientific">Micromonospora pallida</name>
    <dbReference type="NCBI Taxonomy" id="145854"/>
    <lineage>
        <taxon>Bacteria</taxon>
        <taxon>Bacillati</taxon>
        <taxon>Actinomycetota</taxon>
        <taxon>Actinomycetes</taxon>
        <taxon>Micromonosporales</taxon>
        <taxon>Micromonosporaceae</taxon>
        <taxon>Micromonospora</taxon>
    </lineage>
</organism>
<dbReference type="Pfam" id="PF19142">
    <property type="entry name" value="DUF5825"/>
    <property type="match status" value="1"/>
</dbReference>
<dbReference type="STRING" id="145854.GA0074692_1896"/>
<name>A0A1C6S6L4_9ACTN</name>
<evidence type="ECO:0000313" key="1">
    <source>
        <dbReference type="EMBL" id="SCL25102.1"/>
    </source>
</evidence>
<dbReference type="RefSeq" id="WP_091641869.1">
    <property type="nucleotide sequence ID" value="NZ_FMHW01000002.1"/>
</dbReference>
<evidence type="ECO:0000313" key="2">
    <source>
        <dbReference type="Proteomes" id="UP000198959"/>
    </source>
</evidence>
<reference evidence="2" key="1">
    <citation type="submission" date="2016-06" db="EMBL/GenBank/DDBJ databases">
        <authorList>
            <person name="Varghese N."/>
            <person name="Submissions Spin"/>
        </authorList>
    </citation>
    <scope>NUCLEOTIDE SEQUENCE [LARGE SCALE GENOMIC DNA]</scope>
    <source>
        <strain evidence="2">DSM 43817</strain>
    </source>
</reference>
<proteinExistence type="predicted"/>
<dbReference type="AlphaFoldDB" id="A0A1C6S6L4"/>
<dbReference type="Proteomes" id="UP000198959">
    <property type="component" value="Unassembled WGS sequence"/>
</dbReference>
<gene>
    <name evidence="1" type="ORF">GA0074692_1896</name>
</gene>
<dbReference type="InterPro" id="IPR043863">
    <property type="entry name" value="DUF5825"/>
</dbReference>
<protein>
    <submittedName>
        <fullName evidence="1">Uncharacterized protein</fullName>
    </submittedName>
</protein>
<accession>A0A1C6S6L4</accession>
<dbReference type="OrthoDB" id="3624112at2"/>
<dbReference type="EMBL" id="FMHW01000002">
    <property type="protein sequence ID" value="SCL25102.1"/>
    <property type="molecule type" value="Genomic_DNA"/>
</dbReference>
<sequence>MPSPPADVDATGVRVELSRDYDPVAARLPGMALGARDLAGACGPAAAGWYREGARYARLPAPVDLCPDADAASARALVLIRELTAHGMAVDWTARCHDGCHGDGLFAHLYPPTRVDGDPHGATAAGWRDGFFPSRCVHRRGPGFVEVRDRRFGPLEVITVDEPEHLAAVAAAAEGVDRERVPAEVRHDLVGARLLVERAGHLWWLPTRAYRWPFPALIV</sequence>
<keyword evidence="2" id="KW-1185">Reference proteome</keyword>